<dbReference type="Proteomes" id="UP000827721">
    <property type="component" value="Unassembled WGS sequence"/>
</dbReference>
<sequence>MDTMLCDELLQEIFTRLPLTPSSSLSVSLVSKRWLHVYRTSKTSLSLRLLPHNSMLPSLSSLLSHYPSLSSLSLHISSSDHSDSHPTTATTTTATTYATLFDRLLFVVSSVCSNLKHLRFLAGPVSISSLVSLSKACNHLVSLTVSLSKPLRFYWVAFFPCLKDLSVYVSGGDGLENETFDDFYRETGSCLDEEFDSQLGLESLCLSGIRSDDSGVGWLWKSCKRLKKLQLKSCSGIGDGGSFSSFVKCLQGLQEIELRTCRSIVDVVLLKLAENCDSLNSLLLYDGGSRDGLLQFISHCRCNLQRLDLRLPLDLTNNHLSAVAVNFRSLSTLRLQSCCLVTGDGLRTLGIAMSSGLEELALINCDVVEREPGLLATLGQNLRQLRKLDLSYNEMLNDKELTAMLVSSSCLIELKLRGCRRLSSVAMLSMSKSCKRLETVDIVNCSGIDAEAVELFVINSQRLRRLEVEENKISDAARSWASHKFVEADM</sequence>
<dbReference type="PANTHER" id="PTHR13318:SF77">
    <property type="entry name" value="F-BOX DOMAIN-CONTAINING PROTEIN"/>
    <property type="match status" value="1"/>
</dbReference>
<dbReference type="Gene3D" id="3.80.10.10">
    <property type="entry name" value="Ribonuclease Inhibitor"/>
    <property type="match status" value="2"/>
</dbReference>
<protein>
    <submittedName>
        <fullName evidence="1">Uncharacterized protein</fullName>
    </submittedName>
</protein>
<dbReference type="SUPFAM" id="SSF52047">
    <property type="entry name" value="RNI-like"/>
    <property type="match status" value="2"/>
</dbReference>
<dbReference type="SMART" id="SM00367">
    <property type="entry name" value="LRR_CC"/>
    <property type="match status" value="6"/>
</dbReference>
<gene>
    <name evidence="1" type="ORF">JRO89_XS01G0234600</name>
</gene>
<name>A0ABQ8IKU4_9ROSI</name>
<dbReference type="InterPro" id="IPR032675">
    <property type="entry name" value="LRR_dom_sf"/>
</dbReference>
<dbReference type="EMBL" id="JAFEMO010000001">
    <property type="protein sequence ID" value="KAH7577310.1"/>
    <property type="molecule type" value="Genomic_DNA"/>
</dbReference>
<dbReference type="InterPro" id="IPR036047">
    <property type="entry name" value="F-box-like_dom_sf"/>
</dbReference>
<keyword evidence="2" id="KW-1185">Reference proteome</keyword>
<reference evidence="1 2" key="1">
    <citation type="submission" date="2021-02" db="EMBL/GenBank/DDBJ databases">
        <title>Plant Genome Project.</title>
        <authorList>
            <person name="Zhang R.-G."/>
        </authorList>
    </citation>
    <scope>NUCLEOTIDE SEQUENCE [LARGE SCALE GENOMIC DNA]</scope>
    <source>
        <tissue evidence="1">Leaves</tissue>
    </source>
</reference>
<evidence type="ECO:0000313" key="2">
    <source>
        <dbReference type="Proteomes" id="UP000827721"/>
    </source>
</evidence>
<accession>A0ABQ8IKU4</accession>
<evidence type="ECO:0000313" key="1">
    <source>
        <dbReference type="EMBL" id="KAH7577310.1"/>
    </source>
</evidence>
<dbReference type="InterPro" id="IPR006553">
    <property type="entry name" value="Leu-rich_rpt_Cys-con_subtyp"/>
</dbReference>
<proteinExistence type="predicted"/>
<comment type="caution">
    <text evidence="1">The sequence shown here is derived from an EMBL/GenBank/DDBJ whole genome shotgun (WGS) entry which is preliminary data.</text>
</comment>
<organism evidence="1 2">
    <name type="scientific">Xanthoceras sorbifolium</name>
    <dbReference type="NCBI Taxonomy" id="99658"/>
    <lineage>
        <taxon>Eukaryota</taxon>
        <taxon>Viridiplantae</taxon>
        <taxon>Streptophyta</taxon>
        <taxon>Embryophyta</taxon>
        <taxon>Tracheophyta</taxon>
        <taxon>Spermatophyta</taxon>
        <taxon>Magnoliopsida</taxon>
        <taxon>eudicotyledons</taxon>
        <taxon>Gunneridae</taxon>
        <taxon>Pentapetalae</taxon>
        <taxon>rosids</taxon>
        <taxon>malvids</taxon>
        <taxon>Sapindales</taxon>
        <taxon>Sapindaceae</taxon>
        <taxon>Xanthoceroideae</taxon>
        <taxon>Xanthoceras</taxon>
    </lineage>
</organism>
<dbReference type="SUPFAM" id="SSF81383">
    <property type="entry name" value="F-box domain"/>
    <property type="match status" value="1"/>
</dbReference>
<dbReference type="PANTHER" id="PTHR13318">
    <property type="entry name" value="PARTNER OF PAIRED, ISOFORM B-RELATED"/>
    <property type="match status" value="1"/>
</dbReference>